<feature type="chain" id="PRO_5032383679" description="Murein endopeptidase K" evidence="12">
    <location>
        <begin position="25"/>
        <end position="188"/>
    </location>
</feature>
<dbReference type="InterPro" id="IPR006311">
    <property type="entry name" value="TAT_signal"/>
</dbReference>
<keyword evidence="4" id="KW-0479">Metal-binding</keyword>
<keyword evidence="8" id="KW-0482">Metalloprotease</keyword>
<evidence type="ECO:0000313" key="13">
    <source>
        <dbReference type="EMBL" id="MBB5516283.1"/>
    </source>
</evidence>
<evidence type="ECO:0000256" key="4">
    <source>
        <dbReference type="ARBA" id="ARBA00022723"/>
    </source>
</evidence>
<dbReference type="Gene3D" id="3.30.1380.10">
    <property type="match status" value="1"/>
</dbReference>
<name>A0A840WQF7_9RHOB</name>
<feature type="signal peptide" evidence="12">
    <location>
        <begin position="1"/>
        <end position="24"/>
    </location>
</feature>
<keyword evidence="7" id="KW-0862">Zinc</keyword>
<dbReference type="GO" id="GO:0006508">
    <property type="term" value="P:proteolysis"/>
    <property type="evidence" value="ECO:0007669"/>
    <property type="project" value="UniProtKB-KW"/>
</dbReference>
<dbReference type="GO" id="GO:0046872">
    <property type="term" value="F:metal ion binding"/>
    <property type="evidence" value="ECO:0007669"/>
    <property type="project" value="UniProtKB-KW"/>
</dbReference>
<dbReference type="SUPFAM" id="SSF55166">
    <property type="entry name" value="Hedgehog/DD-peptidase"/>
    <property type="match status" value="1"/>
</dbReference>
<keyword evidence="5 12" id="KW-0732">Signal</keyword>
<evidence type="ECO:0000256" key="2">
    <source>
        <dbReference type="ARBA" id="ARBA00004776"/>
    </source>
</evidence>
<keyword evidence="6" id="KW-0378">Hydrolase</keyword>
<evidence type="ECO:0000256" key="12">
    <source>
        <dbReference type="SAM" id="SignalP"/>
    </source>
</evidence>
<dbReference type="EMBL" id="JACIJS010000006">
    <property type="protein sequence ID" value="MBB5516283.1"/>
    <property type="molecule type" value="Genomic_DNA"/>
</dbReference>
<evidence type="ECO:0000256" key="6">
    <source>
        <dbReference type="ARBA" id="ARBA00022801"/>
    </source>
</evidence>
<comment type="cofactor">
    <cofactor evidence="1">
        <name>Zn(2+)</name>
        <dbReference type="ChEBI" id="CHEBI:29105"/>
    </cofactor>
</comment>
<evidence type="ECO:0000256" key="10">
    <source>
        <dbReference type="ARBA" id="ARBA00093448"/>
    </source>
</evidence>
<keyword evidence="3" id="KW-0645">Protease</keyword>
<dbReference type="Pfam" id="PF05951">
    <property type="entry name" value="Peptidase_M15_2"/>
    <property type="match status" value="1"/>
</dbReference>
<dbReference type="GO" id="GO:0008237">
    <property type="term" value="F:metallopeptidase activity"/>
    <property type="evidence" value="ECO:0007669"/>
    <property type="project" value="UniProtKB-KW"/>
</dbReference>
<dbReference type="Proteomes" id="UP000553766">
    <property type="component" value="Unassembled WGS sequence"/>
</dbReference>
<evidence type="ECO:0000256" key="9">
    <source>
        <dbReference type="ARBA" id="ARBA00023316"/>
    </source>
</evidence>
<evidence type="ECO:0000256" key="1">
    <source>
        <dbReference type="ARBA" id="ARBA00001947"/>
    </source>
</evidence>
<comment type="similarity">
    <text evidence="10">Belongs to the peptidase M15 family.</text>
</comment>
<comment type="caution">
    <text evidence="13">The sequence shown here is derived from an EMBL/GenBank/DDBJ whole genome shotgun (WGS) entry which is preliminary data.</text>
</comment>
<evidence type="ECO:0000256" key="7">
    <source>
        <dbReference type="ARBA" id="ARBA00022833"/>
    </source>
</evidence>
<evidence type="ECO:0000313" key="14">
    <source>
        <dbReference type="Proteomes" id="UP000553766"/>
    </source>
</evidence>
<keyword evidence="14" id="KW-1185">Reference proteome</keyword>
<dbReference type="GO" id="GO:0071555">
    <property type="term" value="P:cell wall organization"/>
    <property type="evidence" value="ECO:0007669"/>
    <property type="project" value="UniProtKB-KW"/>
</dbReference>
<protein>
    <recommendedName>
        <fullName evidence="11">Murein endopeptidase K</fullName>
    </recommendedName>
</protein>
<keyword evidence="9" id="KW-0961">Cell wall biogenesis/degradation</keyword>
<evidence type="ECO:0000256" key="5">
    <source>
        <dbReference type="ARBA" id="ARBA00022729"/>
    </source>
</evidence>
<dbReference type="InterPro" id="IPR009045">
    <property type="entry name" value="Zn_M74/Hedgehog-like"/>
</dbReference>
<accession>A0A840WQF7</accession>
<sequence>MTNKTTVTRRALLGGMAGFGVVSAAPSFANAPAVLSGAGNIRRIRMYSQRTGEKLDSVYWIDGQYVPEVMDEISFLMRDWRQNMVIPMDPALIDVMAAAHSVLETDEPYQMMSGYRTPETNAMLRRSNRGVARNSYHTRGMAADLRLLERSSWDMYRAAVSLSGGGVGRYRRSGFVHYDCGPVRSWQS</sequence>
<dbReference type="PANTHER" id="PTHR37425">
    <property type="match status" value="1"/>
</dbReference>
<dbReference type="PROSITE" id="PS51318">
    <property type="entry name" value="TAT"/>
    <property type="match status" value="1"/>
</dbReference>
<evidence type="ECO:0000256" key="3">
    <source>
        <dbReference type="ARBA" id="ARBA00022670"/>
    </source>
</evidence>
<proteinExistence type="inferred from homology"/>
<organism evidence="13 14">
    <name type="scientific">Rubricella aquisinus</name>
    <dbReference type="NCBI Taxonomy" id="2028108"/>
    <lineage>
        <taxon>Bacteria</taxon>
        <taxon>Pseudomonadati</taxon>
        <taxon>Pseudomonadota</taxon>
        <taxon>Alphaproteobacteria</taxon>
        <taxon>Rhodobacterales</taxon>
        <taxon>Paracoccaceae</taxon>
        <taxon>Rubricella</taxon>
    </lineage>
</organism>
<evidence type="ECO:0000256" key="11">
    <source>
        <dbReference type="ARBA" id="ARBA00093666"/>
    </source>
</evidence>
<reference evidence="13 14" key="1">
    <citation type="submission" date="2020-08" db="EMBL/GenBank/DDBJ databases">
        <title>Genomic Encyclopedia of Type Strains, Phase IV (KMG-IV): sequencing the most valuable type-strain genomes for metagenomic binning, comparative biology and taxonomic classification.</title>
        <authorList>
            <person name="Goeker M."/>
        </authorList>
    </citation>
    <scope>NUCLEOTIDE SEQUENCE [LARGE SCALE GENOMIC DNA]</scope>
    <source>
        <strain evidence="13 14">DSM 103377</strain>
    </source>
</reference>
<gene>
    <name evidence="13" type="ORF">FHS89_002309</name>
</gene>
<comment type="pathway">
    <text evidence="2">Cell wall biogenesis; cell wall polysaccharide biosynthesis.</text>
</comment>
<dbReference type="AlphaFoldDB" id="A0A840WQF7"/>
<dbReference type="InterPro" id="IPR010275">
    <property type="entry name" value="MepK"/>
</dbReference>
<dbReference type="RefSeq" id="WP_184011719.1">
    <property type="nucleotide sequence ID" value="NZ_JACIJS010000006.1"/>
</dbReference>
<evidence type="ECO:0000256" key="8">
    <source>
        <dbReference type="ARBA" id="ARBA00023049"/>
    </source>
</evidence>
<dbReference type="PANTHER" id="PTHR37425:SF1">
    <property type="entry name" value="OUTER MEMBRANE PROTEIN"/>
    <property type="match status" value="1"/>
</dbReference>